<evidence type="ECO:0000256" key="9">
    <source>
        <dbReference type="ARBA" id="ARBA00023136"/>
    </source>
</evidence>
<keyword evidence="6 10" id="KW-0862">Zinc</keyword>
<keyword evidence="5 10" id="KW-0378">Hydrolase</keyword>
<keyword evidence="7 11" id="KW-1133">Transmembrane helix</keyword>
<dbReference type="GO" id="GO:0006508">
    <property type="term" value="P:proteolysis"/>
    <property type="evidence" value="ECO:0007669"/>
    <property type="project" value="UniProtKB-KW"/>
</dbReference>
<keyword evidence="1" id="KW-1003">Cell membrane</keyword>
<evidence type="ECO:0000256" key="7">
    <source>
        <dbReference type="ARBA" id="ARBA00022989"/>
    </source>
</evidence>
<evidence type="ECO:0000256" key="2">
    <source>
        <dbReference type="ARBA" id="ARBA00022670"/>
    </source>
</evidence>
<dbReference type="InterPro" id="IPR050083">
    <property type="entry name" value="HtpX_protease"/>
</dbReference>
<dbReference type="InterPro" id="IPR001915">
    <property type="entry name" value="Peptidase_M48"/>
</dbReference>
<evidence type="ECO:0000256" key="5">
    <source>
        <dbReference type="ARBA" id="ARBA00022801"/>
    </source>
</evidence>
<dbReference type="Proteomes" id="UP000019141">
    <property type="component" value="Unassembled WGS sequence"/>
</dbReference>
<dbReference type="GO" id="GO:0046872">
    <property type="term" value="F:metal ion binding"/>
    <property type="evidence" value="ECO:0007669"/>
    <property type="project" value="UniProtKB-KW"/>
</dbReference>
<comment type="caution">
    <text evidence="13">The sequence shown here is derived from an EMBL/GenBank/DDBJ whole genome shotgun (WGS) entry which is preliminary data.</text>
</comment>
<dbReference type="GO" id="GO:0004222">
    <property type="term" value="F:metalloendopeptidase activity"/>
    <property type="evidence" value="ECO:0007669"/>
    <property type="project" value="InterPro"/>
</dbReference>
<evidence type="ECO:0000256" key="11">
    <source>
        <dbReference type="SAM" id="Phobius"/>
    </source>
</evidence>
<evidence type="ECO:0000256" key="10">
    <source>
        <dbReference type="RuleBase" id="RU003983"/>
    </source>
</evidence>
<evidence type="ECO:0000313" key="13">
    <source>
        <dbReference type="EMBL" id="ETX01369.1"/>
    </source>
</evidence>
<evidence type="ECO:0000256" key="6">
    <source>
        <dbReference type="ARBA" id="ARBA00022833"/>
    </source>
</evidence>
<dbReference type="PANTHER" id="PTHR43221">
    <property type="entry name" value="PROTEASE HTPX"/>
    <property type="match status" value="1"/>
</dbReference>
<keyword evidence="2 10" id="KW-0645">Protease</keyword>
<feature type="domain" description="Peptidase M48" evidence="12">
    <location>
        <begin position="68"/>
        <end position="276"/>
    </location>
</feature>
<protein>
    <recommendedName>
        <fullName evidence="12">Peptidase M48 domain-containing protein</fullName>
    </recommendedName>
</protein>
<evidence type="ECO:0000256" key="4">
    <source>
        <dbReference type="ARBA" id="ARBA00022723"/>
    </source>
</evidence>
<evidence type="ECO:0000259" key="12">
    <source>
        <dbReference type="Pfam" id="PF01435"/>
    </source>
</evidence>
<keyword evidence="9 11" id="KW-0472">Membrane</keyword>
<name>W4LTK2_ENTF1</name>
<keyword evidence="3 11" id="KW-0812">Transmembrane</keyword>
<dbReference type="Gene3D" id="3.30.2010.10">
    <property type="entry name" value="Metalloproteases ('zincins'), catalytic domain"/>
    <property type="match status" value="1"/>
</dbReference>
<accession>W4LTK2</accession>
<dbReference type="PANTHER" id="PTHR43221:SF2">
    <property type="entry name" value="PROTEASE HTPX HOMOLOG"/>
    <property type="match status" value="1"/>
</dbReference>
<gene>
    <name evidence="13" type="ORF">ETSY1_07635</name>
</gene>
<evidence type="ECO:0000313" key="14">
    <source>
        <dbReference type="Proteomes" id="UP000019141"/>
    </source>
</evidence>
<evidence type="ECO:0000256" key="8">
    <source>
        <dbReference type="ARBA" id="ARBA00023049"/>
    </source>
</evidence>
<organism evidence="13 14">
    <name type="scientific">Entotheonella factor</name>
    <dbReference type="NCBI Taxonomy" id="1429438"/>
    <lineage>
        <taxon>Bacteria</taxon>
        <taxon>Pseudomonadati</taxon>
        <taxon>Nitrospinota/Tectimicrobiota group</taxon>
        <taxon>Candidatus Tectimicrobiota</taxon>
        <taxon>Candidatus Entotheonellia</taxon>
        <taxon>Candidatus Entotheonellales</taxon>
        <taxon>Candidatus Entotheonellaceae</taxon>
        <taxon>Candidatus Entotheonella</taxon>
    </lineage>
</organism>
<dbReference type="HOGENOM" id="CLU_042266_3_0_7"/>
<evidence type="ECO:0000256" key="3">
    <source>
        <dbReference type="ARBA" id="ARBA00022692"/>
    </source>
</evidence>
<reference evidence="13 14" key="1">
    <citation type="journal article" date="2014" name="Nature">
        <title>An environmental bacterial taxon with a large and distinct metabolic repertoire.</title>
        <authorList>
            <person name="Wilson M.C."/>
            <person name="Mori T."/>
            <person name="Ruckert C."/>
            <person name="Uria A.R."/>
            <person name="Helf M.J."/>
            <person name="Takada K."/>
            <person name="Gernert C."/>
            <person name="Steffens U.A."/>
            <person name="Heycke N."/>
            <person name="Schmitt S."/>
            <person name="Rinke C."/>
            <person name="Helfrich E.J."/>
            <person name="Brachmann A.O."/>
            <person name="Gurgui C."/>
            <person name="Wakimoto T."/>
            <person name="Kracht M."/>
            <person name="Crusemann M."/>
            <person name="Hentschel U."/>
            <person name="Abe I."/>
            <person name="Matsunaga S."/>
            <person name="Kalinowski J."/>
            <person name="Takeyama H."/>
            <person name="Piel J."/>
        </authorList>
    </citation>
    <scope>NUCLEOTIDE SEQUENCE [LARGE SCALE GENOMIC DNA]</scope>
    <source>
        <strain evidence="14">TSY1</strain>
    </source>
</reference>
<keyword evidence="8 10" id="KW-0482">Metalloprotease</keyword>
<feature type="transmembrane region" description="Helical" evidence="11">
    <location>
        <begin position="7"/>
        <end position="24"/>
    </location>
</feature>
<dbReference type="AlphaFoldDB" id="W4LTK2"/>
<sequence length="304" mass="33110">MHRVKIIIFFATLTVLLCGAGYLLAGTSGVAVGLLGAIGLNFSLYRWSERVVLRLHEAREITEAEAPDCLAITRALALRAGIPAPRLYAVDTLTPNAFAIGRSSQHASLVITEGLLQRLDQDEWTSVIAHEVAHIKHRDILVMTMTAALAGILSRPFASVIPQWPFLADPIPAGSKDGLRTAAGALASVIVTPLAAWSRLFHSRLREFEADEASAWLTGDPLALVEALRKLDYWNQVTPMQVGSPVMAHLYTVNPFAWGKWAQGFDTHPSTVDRILLLELIYHMHDGVTWPSGVSAELSLPKSA</sequence>
<keyword evidence="14" id="KW-1185">Reference proteome</keyword>
<evidence type="ECO:0000256" key="1">
    <source>
        <dbReference type="ARBA" id="ARBA00022475"/>
    </source>
</evidence>
<dbReference type="EMBL" id="AZHW01000239">
    <property type="protein sequence ID" value="ETX01369.1"/>
    <property type="molecule type" value="Genomic_DNA"/>
</dbReference>
<proteinExistence type="inferred from homology"/>
<dbReference type="Pfam" id="PF01435">
    <property type="entry name" value="Peptidase_M48"/>
    <property type="match status" value="1"/>
</dbReference>
<keyword evidence="4" id="KW-0479">Metal-binding</keyword>
<comment type="cofactor">
    <cofactor evidence="10">
        <name>Zn(2+)</name>
        <dbReference type="ChEBI" id="CHEBI:29105"/>
    </cofactor>
    <text evidence="10">Binds 1 zinc ion per subunit.</text>
</comment>
<comment type="similarity">
    <text evidence="10">Belongs to the peptidase M48 family.</text>
</comment>